<reference evidence="9 10" key="1">
    <citation type="submission" date="2025-04" db="UniProtKB">
        <authorList>
            <consortium name="RefSeq"/>
        </authorList>
    </citation>
    <scope>IDENTIFICATION</scope>
</reference>
<evidence type="ECO:0000256" key="3">
    <source>
        <dbReference type="ARBA" id="ARBA00022821"/>
    </source>
</evidence>
<organism evidence="8 9">
    <name type="scientific">Dioscorea cayennensis subsp. rotundata</name>
    <name type="common">White Guinea yam</name>
    <name type="synonym">Dioscorea rotundata</name>
    <dbReference type="NCBI Taxonomy" id="55577"/>
    <lineage>
        <taxon>Eukaryota</taxon>
        <taxon>Viridiplantae</taxon>
        <taxon>Streptophyta</taxon>
        <taxon>Embryophyta</taxon>
        <taxon>Tracheophyta</taxon>
        <taxon>Spermatophyta</taxon>
        <taxon>Magnoliopsida</taxon>
        <taxon>Liliopsida</taxon>
        <taxon>Dioscoreales</taxon>
        <taxon>Dioscoreaceae</taxon>
        <taxon>Dioscorea</taxon>
    </lineage>
</organism>
<evidence type="ECO:0000259" key="6">
    <source>
        <dbReference type="Pfam" id="PF00931"/>
    </source>
</evidence>
<dbReference type="InterPro" id="IPR001611">
    <property type="entry name" value="Leu-rich_rpt"/>
</dbReference>
<dbReference type="Pfam" id="PF00931">
    <property type="entry name" value="NB-ARC"/>
    <property type="match status" value="1"/>
</dbReference>
<keyword evidence="5" id="KW-0175">Coiled coil</keyword>
<evidence type="ECO:0000313" key="10">
    <source>
        <dbReference type="RefSeq" id="XP_039139635.1"/>
    </source>
</evidence>
<dbReference type="Gene3D" id="1.10.10.10">
    <property type="entry name" value="Winged helix-like DNA-binding domain superfamily/Winged helix DNA-binding domain"/>
    <property type="match status" value="1"/>
</dbReference>
<comment type="similarity">
    <text evidence="1">Belongs to the disease resistance NB-LRR family.</text>
</comment>
<dbReference type="InterPro" id="IPR027417">
    <property type="entry name" value="P-loop_NTPase"/>
</dbReference>
<dbReference type="InterPro" id="IPR057135">
    <property type="entry name" value="At4g27190-like_LRR"/>
</dbReference>
<evidence type="ECO:0000256" key="2">
    <source>
        <dbReference type="ARBA" id="ARBA00022737"/>
    </source>
</evidence>
<evidence type="ECO:0000256" key="1">
    <source>
        <dbReference type="ARBA" id="ARBA00008894"/>
    </source>
</evidence>
<feature type="coiled-coil region" evidence="5">
    <location>
        <begin position="33"/>
        <end position="60"/>
    </location>
</feature>
<gene>
    <name evidence="9 10" type="primary">LOC120276957</name>
</gene>
<dbReference type="InterPro" id="IPR032675">
    <property type="entry name" value="LRR_dom_sf"/>
</dbReference>
<feature type="domain" description="NB-ARC" evidence="6">
    <location>
        <begin position="160"/>
        <end position="320"/>
    </location>
</feature>
<dbReference type="Gene3D" id="3.40.50.300">
    <property type="entry name" value="P-loop containing nucleotide triphosphate hydrolases"/>
    <property type="match status" value="1"/>
</dbReference>
<keyword evidence="4" id="KW-0547">Nucleotide-binding</keyword>
<dbReference type="SUPFAM" id="SSF52047">
    <property type="entry name" value="RNI-like"/>
    <property type="match status" value="1"/>
</dbReference>
<dbReference type="Proteomes" id="UP001515500">
    <property type="component" value="Chromosome 15"/>
</dbReference>
<keyword evidence="2" id="KW-0677">Repeat</keyword>
<dbReference type="InterPro" id="IPR002182">
    <property type="entry name" value="NB-ARC"/>
</dbReference>
<dbReference type="InterPro" id="IPR036388">
    <property type="entry name" value="WH-like_DNA-bd_sf"/>
</dbReference>
<dbReference type="PANTHER" id="PTHR33463">
    <property type="entry name" value="NB-ARC DOMAIN-CONTAINING PROTEIN-RELATED"/>
    <property type="match status" value="1"/>
</dbReference>
<sequence length="1107" mass="125289">MELLITIAGVIAEHAWVPISQRIGYLICYKSNIEKLESTFNELDDLRKDVQGKVDAARRERLEEVKPVVQTWFTDVNTMEGEVKRIKDEASAMPNNCFLHINLHYKLGSEAAHHMKTTGELIRKGNFDSVSQKRPPPSTTDSLLFNEGYTIFHSRKSREKKILEALKDEAVYLIGLWGMGGGGKTTLTKEVAKQAKEQKLFDEVVMVTVSQNIDLKRIQTDIAEILGLDLKEDNVDVRAGKLADRLKGTEQKILVILDDLWEMLDLSKVRIPRPQMGSTCKVVITTRNKAVCNSMSCQEMVELKTLTDEESWSLFRSRAGDAVESPTIRELAWNVAKECAGLPLALVVLGTALKGKSPEIWEAVLMGLKTSKEVDLPGVSKHVFQSIQLSFNFLESEAAKSCFLHCCLYPEDWNIPIEELMPIMVGGGLLATGETLNEAQRKVYVLLDQLKACGLLLQGLSEGYVRMHDVVRDVAMQISAKDHMFYVRAGRGFVEWPRTTESQMRNCQRLSLMDNDIKDLPPDPMEYPKLEMLILRGNSRLSSIPEMFFLHMGSLMVLDLRNTSIVSLPKSLSCLTNLRVLNLRNCYRLNDISHINGLKMVEMFILEDSPVSIAPEGVAWVQNVRFVNLGCSMDISPSLVDYFSNELPRFHRLEQLFMSKFAGSFRELLKLRHLTHLFIAEAMDLDVPLSHELVSTSSLPDQLLKFGLSFVPDQPWYWSLPSDRRGLKLMGTKPLAVWVKRLLEKTIELVLAEFQGAELISIKSSIPWLKLSSLEYLHVVNWPNLTKLLGDQELLHEQIPLSQLKTMIIDDCPTLTSSVPSNIWQKLEHLSVKDCPMMLELFPRRHKAHDINLRLQNVLQPFQCLPNLKRLYINNCGVRYVLSFERETVTTADPFPTLEVLHIEKCQKMTEIISPCTSMQVLCFCLGLRDLEINSCPRLTHVFSYKQAKSMQHLINLSITDCVALKAVAISMENKEEASASTSTHAADHESYRLFPNLRQLEINSCPRLTHVFSYKQAKSMQHLIKLSITDCVALKAVAISMENKEEASASTSTHAADHESYSLFPNLRQLVLYNLPQLTGFHHPAAPPMEWSGLHSCKIHGCPKLQ</sequence>
<name>A0AB40CN83_DIOCR</name>
<dbReference type="InterPro" id="IPR042197">
    <property type="entry name" value="Apaf_helical"/>
</dbReference>
<dbReference type="Pfam" id="PF13855">
    <property type="entry name" value="LRR_8"/>
    <property type="match status" value="1"/>
</dbReference>
<evidence type="ECO:0000256" key="4">
    <source>
        <dbReference type="ARBA" id="ARBA00022840"/>
    </source>
</evidence>
<dbReference type="GO" id="GO:0043531">
    <property type="term" value="F:ADP binding"/>
    <property type="evidence" value="ECO:0007669"/>
    <property type="project" value="InterPro"/>
</dbReference>
<dbReference type="Gene3D" id="3.80.10.10">
    <property type="entry name" value="Ribonuclease Inhibitor"/>
    <property type="match status" value="3"/>
</dbReference>
<keyword evidence="8" id="KW-1185">Reference proteome</keyword>
<dbReference type="FunFam" id="3.40.50.300:FF:001091">
    <property type="entry name" value="Probable disease resistance protein At1g61300"/>
    <property type="match status" value="1"/>
</dbReference>
<feature type="domain" description="Disease resistance protein At4g27190-like leucine-rich repeats" evidence="7">
    <location>
        <begin position="861"/>
        <end position="962"/>
    </location>
</feature>
<accession>A0AB40CN83</accession>
<dbReference type="SUPFAM" id="SSF52058">
    <property type="entry name" value="L domain-like"/>
    <property type="match status" value="1"/>
</dbReference>
<evidence type="ECO:0000256" key="5">
    <source>
        <dbReference type="SAM" id="Coils"/>
    </source>
</evidence>
<dbReference type="PANTHER" id="PTHR33463:SF218">
    <property type="entry name" value="DISEASE RESISTANCE PROTEIN RPS2-LIKE"/>
    <property type="match status" value="1"/>
</dbReference>
<dbReference type="SUPFAM" id="SSF52540">
    <property type="entry name" value="P-loop containing nucleoside triphosphate hydrolases"/>
    <property type="match status" value="1"/>
</dbReference>
<keyword evidence="3" id="KW-0611">Plant defense</keyword>
<dbReference type="GeneID" id="120276957"/>
<dbReference type="PRINTS" id="PR00364">
    <property type="entry name" value="DISEASERSIST"/>
</dbReference>
<evidence type="ECO:0000259" key="7">
    <source>
        <dbReference type="Pfam" id="PF23247"/>
    </source>
</evidence>
<dbReference type="RefSeq" id="XP_039139635.1">
    <property type="nucleotide sequence ID" value="XM_039283701.1"/>
</dbReference>
<keyword evidence="4" id="KW-0067">ATP-binding</keyword>
<protein>
    <submittedName>
        <fullName evidence="9 10">Probable disease resistance protein At4g27220</fullName>
    </submittedName>
</protein>
<dbReference type="AlphaFoldDB" id="A0AB40CN83"/>
<dbReference type="RefSeq" id="XP_039139634.1">
    <property type="nucleotide sequence ID" value="XM_039283700.1"/>
</dbReference>
<dbReference type="GO" id="GO:0006952">
    <property type="term" value="P:defense response"/>
    <property type="evidence" value="ECO:0007669"/>
    <property type="project" value="UniProtKB-KW"/>
</dbReference>
<feature type="domain" description="Disease resistance protein At4g27190-like leucine-rich repeats" evidence="7">
    <location>
        <begin position="990"/>
        <end position="1107"/>
    </location>
</feature>
<evidence type="ECO:0000313" key="9">
    <source>
        <dbReference type="RefSeq" id="XP_039139634.1"/>
    </source>
</evidence>
<proteinExistence type="inferred from homology"/>
<evidence type="ECO:0000313" key="8">
    <source>
        <dbReference type="Proteomes" id="UP001515500"/>
    </source>
</evidence>
<dbReference type="GO" id="GO:0005524">
    <property type="term" value="F:ATP binding"/>
    <property type="evidence" value="ECO:0007669"/>
    <property type="project" value="UniProtKB-KW"/>
</dbReference>
<dbReference type="Gene3D" id="1.10.8.430">
    <property type="entry name" value="Helical domain of apoptotic protease-activating factors"/>
    <property type="match status" value="1"/>
</dbReference>
<dbReference type="Pfam" id="PF23247">
    <property type="entry name" value="LRR_RPS2"/>
    <property type="match status" value="2"/>
</dbReference>
<dbReference type="InterPro" id="IPR050905">
    <property type="entry name" value="Plant_NBS-LRR"/>
</dbReference>